<dbReference type="CDD" id="cd04781">
    <property type="entry name" value="HTH_MerR-like_sg6"/>
    <property type="match status" value="1"/>
</dbReference>
<accession>A0A221K2X1</accession>
<gene>
    <name evidence="3" type="primary">soxR</name>
    <name evidence="3" type="ORF">SULPSESMR1_02551</name>
</gene>
<keyword evidence="1" id="KW-0238">DNA-binding</keyword>
<dbReference type="SUPFAM" id="SSF46955">
    <property type="entry name" value="Putative DNA-binding domain"/>
    <property type="match status" value="1"/>
</dbReference>
<evidence type="ECO:0000259" key="2">
    <source>
        <dbReference type="PROSITE" id="PS50937"/>
    </source>
</evidence>
<evidence type="ECO:0000313" key="4">
    <source>
        <dbReference type="Proteomes" id="UP000199754"/>
    </source>
</evidence>
<dbReference type="KEGG" id="spse:SULPSESMR1_02551"/>
<name>A0A221K2X1_9RHOB</name>
<sequence length="130" mass="14722">MLDISELSRRTGFPASKLRYYEEIGLIRSIGRKGLKRLFEEEVTTRLALISLGQTAGFSLTEIRRLIGAEGQPALDLAALGQRAETIDQQISELTVLRDGIRHIMNCSAENHLECPRFKRIMRVALKRRA</sequence>
<evidence type="ECO:0000256" key="1">
    <source>
        <dbReference type="ARBA" id="ARBA00023125"/>
    </source>
</evidence>
<dbReference type="InterPro" id="IPR047057">
    <property type="entry name" value="MerR_fam"/>
</dbReference>
<dbReference type="AlphaFoldDB" id="A0A221K2X1"/>
<dbReference type="PROSITE" id="PS50937">
    <property type="entry name" value="HTH_MERR_2"/>
    <property type="match status" value="1"/>
</dbReference>
<keyword evidence="4" id="KW-1185">Reference proteome</keyword>
<dbReference type="GO" id="GO:0003677">
    <property type="term" value="F:DNA binding"/>
    <property type="evidence" value="ECO:0007669"/>
    <property type="project" value="UniProtKB-KW"/>
</dbReference>
<organism evidence="3 4">
    <name type="scientific">Pseudosulfitobacter pseudonitzschiae</name>
    <dbReference type="NCBI Taxonomy" id="1402135"/>
    <lineage>
        <taxon>Bacteria</taxon>
        <taxon>Pseudomonadati</taxon>
        <taxon>Pseudomonadota</taxon>
        <taxon>Alphaproteobacteria</taxon>
        <taxon>Rhodobacterales</taxon>
        <taxon>Roseobacteraceae</taxon>
        <taxon>Pseudosulfitobacter</taxon>
    </lineage>
</organism>
<feature type="domain" description="HTH merR-type" evidence="2">
    <location>
        <begin position="1"/>
        <end position="69"/>
    </location>
</feature>
<dbReference type="RefSeq" id="WP_089421142.1">
    <property type="nucleotide sequence ID" value="NZ_CP022415.1"/>
</dbReference>
<dbReference type="Gene3D" id="1.10.1660.10">
    <property type="match status" value="1"/>
</dbReference>
<reference evidence="3 4" key="1">
    <citation type="submission" date="2017-07" db="EMBL/GenBank/DDBJ databases">
        <title>Genome Sequence of Sulfitobacter pseudonitzschiae Strain SMR1 Isolated from a culture of the Diatom Skeletonema marinoi.</title>
        <authorList>
            <person name="Topel M."/>
            <person name="Pinder M.I.M."/>
            <person name="Johansson O.N."/>
            <person name="Kourtchenko O."/>
            <person name="Godhe A."/>
            <person name="Clarke A.K."/>
        </authorList>
    </citation>
    <scope>NUCLEOTIDE SEQUENCE [LARGE SCALE GENOMIC DNA]</scope>
    <source>
        <strain evidence="3 4">SMR1</strain>
    </source>
</reference>
<dbReference type="SMART" id="SM00422">
    <property type="entry name" value="HTH_MERR"/>
    <property type="match status" value="1"/>
</dbReference>
<proteinExistence type="predicted"/>
<dbReference type="OrthoDB" id="9802944at2"/>
<dbReference type="PANTHER" id="PTHR30204:SF97">
    <property type="entry name" value="MERR FAMILY REGULATORY PROTEIN"/>
    <property type="match status" value="1"/>
</dbReference>
<evidence type="ECO:0000313" key="3">
    <source>
        <dbReference type="EMBL" id="ASM73348.1"/>
    </source>
</evidence>
<dbReference type="Proteomes" id="UP000199754">
    <property type="component" value="Chromosome"/>
</dbReference>
<dbReference type="InterPro" id="IPR000551">
    <property type="entry name" value="MerR-type_HTH_dom"/>
</dbReference>
<dbReference type="EMBL" id="CP022415">
    <property type="protein sequence ID" value="ASM73348.1"/>
    <property type="molecule type" value="Genomic_DNA"/>
</dbReference>
<dbReference type="InterPro" id="IPR009061">
    <property type="entry name" value="DNA-bd_dom_put_sf"/>
</dbReference>
<protein>
    <submittedName>
        <fullName evidence="3">Redox-sensitive transcriptional activator SoxR</fullName>
    </submittedName>
</protein>
<dbReference type="GO" id="GO:0003700">
    <property type="term" value="F:DNA-binding transcription factor activity"/>
    <property type="evidence" value="ECO:0007669"/>
    <property type="project" value="InterPro"/>
</dbReference>
<dbReference type="PANTHER" id="PTHR30204">
    <property type="entry name" value="REDOX-CYCLING DRUG-SENSING TRANSCRIPTIONAL ACTIVATOR SOXR"/>
    <property type="match status" value="1"/>
</dbReference>
<dbReference type="Pfam" id="PF13411">
    <property type="entry name" value="MerR_1"/>
    <property type="match status" value="1"/>
</dbReference>